<feature type="region of interest" description="Disordered" evidence="1">
    <location>
        <begin position="1"/>
        <end position="47"/>
    </location>
</feature>
<comment type="caution">
    <text evidence="3">The sequence shown here is derived from an EMBL/GenBank/DDBJ whole genome shotgun (WGS) entry which is preliminary data.</text>
</comment>
<accession>A0A2I1DFI0</accession>
<evidence type="ECO:0000256" key="2">
    <source>
        <dbReference type="SAM" id="Phobius"/>
    </source>
</evidence>
<proteinExistence type="predicted"/>
<evidence type="ECO:0000313" key="3">
    <source>
        <dbReference type="EMBL" id="PKY08633.1"/>
    </source>
</evidence>
<keyword evidence="2" id="KW-0812">Transmembrane</keyword>
<keyword evidence="2" id="KW-0472">Membrane</keyword>
<gene>
    <name evidence="3" type="ORF">P168DRAFT_323726</name>
</gene>
<dbReference type="GeneID" id="36548248"/>
<dbReference type="VEuPathDB" id="FungiDB:P168DRAFT_323726"/>
<feature type="compositionally biased region" description="Basic and acidic residues" evidence="1">
    <location>
        <begin position="1"/>
        <end position="11"/>
    </location>
</feature>
<sequence length="98" mass="11180">MADHHPPPDHHHHDHHHHHHHHEIHPPDHDVATDPAQPINMAPNPALQHQYHTFSNDLHASPNHDPWEQHSADSVFPAVLGLIVFLVFMMLAVSSIRS</sequence>
<evidence type="ECO:0000313" key="4">
    <source>
        <dbReference type="Proteomes" id="UP000234254"/>
    </source>
</evidence>
<dbReference type="RefSeq" id="XP_024697227.1">
    <property type="nucleotide sequence ID" value="XM_024840724.1"/>
</dbReference>
<protein>
    <submittedName>
        <fullName evidence="3">Uncharacterized protein</fullName>
    </submittedName>
</protein>
<reference evidence="3" key="1">
    <citation type="submission" date="2016-12" db="EMBL/GenBank/DDBJ databases">
        <title>The genomes of Aspergillus section Nigri reveals drivers in fungal speciation.</title>
        <authorList>
            <consortium name="DOE Joint Genome Institute"/>
            <person name="Vesth T.C."/>
            <person name="Nybo J."/>
            <person name="Theobald S."/>
            <person name="Brandl J."/>
            <person name="Frisvad J.C."/>
            <person name="Nielsen K.F."/>
            <person name="Lyhne E.K."/>
            <person name="Kogle M.E."/>
            <person name="Kuo A."/>
            <person name="Riley R."/>
            <person name="Clum A."/>
            <person name="Nolan M."/>
            <person name="Lipzen A."/>
            <person name="Salamov A."/>
            <person name="Henrissat B."/>
            <person name="Wiebenga A."/>
            <person name="De vries R.P."/>
            <person name="Grigoriev I.V."/>
            <person name="Mortensen U.H."/>
            <person name="Andersen M.R."/>
            <person name="Baker S.E."/>
        </authorList>
    </citation>
    <scope>NUCLEOTIDE SEQUENCE</scope>
    <source>
        <strain evidence="3">IBT 28561</strain>
    </source>
</reference>
<dbReference type="AlphaFoldDB" id="A0A2I1DFI0"/>
<keyword evidence="4" id="KW-1185">Reference proteome</keyword>
<feature type="transmembrane region" description="Helical" evidence="2">
    <location>
        <begin position="75"/>
        <end position="96"/>
    </location>
</feature>
<evidence type="ECO:0000256" key="1">
    <source>
        <dbReference type="SAM" id="MobiDB-lite"/>
    </source>
</evidence>
<organism evidence="3 4">
    <name type="scientific">Aspergillus campestris (strain IBT 28561)</name>
    <dbReference type="NCBI Taxonomy" id="1392248"/>
    <lineage>
        <taxon>Eukaryota</taxon>
        <taxon>Fungi</taxon>
        <taxon>Dikarya</taxon>
        <taxon>Ascomycota</taxon>
        <taxon>Pezizomycotina</taxon>
        <taxon>Eurotiomycetes</taxon>
        <taxon>Eurotiomycetidae</taxon>
        <taxon>Eurotiales</taxon>
        <taxon>Aspergillaceae</taxon>
        <taxon>Aspergillus</taxon>
        <taxon>Aspergillus subgen. Circumdati</taxon>
    </lineage>
</organism>
<keyword evidence="2" id="KW-1133">Transmembrane helix</keyword>
<dbReference type="OrthoDB" id="4486097at2759"/>
<dbReference type="EMBL" id="MSFM01000001">
    <property type="protein sequence ID" value="PKY08633.1"/>
    <property type="molecule type" value="Genomic_DNA"/>
</dbReference>
<feature type="compositionally biased region" description="Basic residues" evidence="1">
    <location>
        <begin position="12"/>
        <end position="23"/>
    </location>
</feature>
<name>A0A2I1DFI0_ASPC2</name>
<dbReference type="Proteomes" id="UP000234254">
    <property type="component" value="Unassembled WGS sequence"/>
</dbReference>